<dbReference type="EMBL" id="MAAF01000025">
    <property type="protein sequence ID" value="OUR83867.1"/>
    <property type="molecule type" value="Genomic_DNA"/>
</dbReference>
<dbReference type="AlphaFoldDB" id="A0A1Y5ETC4"/>
<dbReference type="GO" id="GO:0004141">
    <property type="term" value="F:dethiobiotin synthase activity"/>
    <property type="evidence" value="ECO:0007669"/>
    <property type="project" value="UniProtKB-UniRule"/>
</dbReference>
<comment type="caution">
    <text evidence="3">The sequence shown here is derived from an EMBL/GenBank/DDBJ whole genome shotgun (WGS) entry which is preliminary data.</text>
</comment>
<keyword evidence="1 2" id="KW-0093">Biotin biosynthesis</keyword>
<evidence type="ECO:0000313" key="4">
    <source>
        <dbReference type="Proteomes" id="UP000243053"/>
    </source>
</evidence>
<sequence>MKQIFVTATDTDAGKTFVSCALIHALTHHNSASTNETMKVAVFKPISAGCELVDGQLINEDAKLLSEFANCNQSIAHINPIAFEQPIAPHIAAKKLNQQITIADISHHYQQVKSLNADVTLVEGAGGWRLPLGPSPHSPVTLDAKSTFSNHNTETTSDNKKLPYQFLSDFVKGAKLEVILIVNMKLGCLNHALLTYETIKADGLECIAWIANCAASDAMNNLSENISELEKLLPIPKIAQFDFITDVDEAGNNISYHEKINRAANKINLSVLV</sequence>
<feature type="binding site" evidence="2">
    <location>
        <position position="61"/>
    </location>
    <ligand>
        <name>ATP</name>
        <dbReference type="ChEBI" id="CHEBI:30616"/>
    </ligand>
</feature>
<comment type="cofactor">
    <cofactor evidence="2">
        <name>Mg(2+)</name>
        <dbReference type="ChEBI" id="CHEBI:18420"/>
    </cofactor>
</comment>
<evidence type="ECO:0000256" key="2">
    <source>
        <dbReference type="HAMAP-Rule" id="MF_00336"/>
    </source>
</evidence>
<dbReference type="Pfam" id="PF13500">
    <property type="entry name" value="AAA_26"/>
    <property type="match status" value="2"/>
</dbReference>
<dbReference type="GO" id="GO:0005524">
    <property type="term" value="F:ATP binding"/>
    <property type="evidence" value="ECO:0007669"/>
    <property type="project" value="UniProtKB-UniRule"/>
</dbReference>
<keyword evidence="2" id="KW-0547">Nucleotide-binding</keyword>
<dbReference type="PANTHER" id="PTHR43210:SF5">
    <property type="entry name" value="DETHIOBIOTIN SYNTHETASE"/>
    <property type="match status" value="1"/>
</dbReference>
<keyword evidence="2" id="KW-0067">ATP-binding</keyword>
<dbReference type="PANTHER" id="PTHR43210">
    <property type="entry name" value="DETHIOBIOTIN SYNTHETASE"/>
    <property type="match status" value="1"/>
</dbReference>
<comment type="subcellular location">
    <subcellularLocation>
        <location evidence="2">Cytoplasm</location>
    </subcellularLocation>
</comment>
<comment type="caution">
    <text evidence="2">Lacks conserved residue(s) required for the propagation of feature annotation.</text>
</comment>
<dbReference type="Gene3D" id="3.40.50.300">
    <property type="entry name" value="P-loop containing nucleotide triphosphate hydrolases"/>
    <property type="match status" value="1"/>
</dbReference>
<feature type="binding site" evidence="2">
    <location>
        <position position="16"/>
    </location>
    <ligand>
        <name>Mg(2+)</name>
        <dbReference type="ChEBI" id="CHEBI:18420"/>
    </ligand>
</feature>
<dbReference type="PIRSF" id="PIRSF006755">
    <property type="entry name" value="DTB_synth"/>
    <property type="match status" value="1"/>
</dbReference>
<organism evidence="3 4">
    <name type="scientific">Colwellia psychrerythraea</name>
    <name type="common">Vibrio psychroerythus</name>
    <dbReference type="NCBI Taxonomy" id="28229"/>
    <lineage>
        <taxon>Bacteria</taxon>
        <taxon>Pseudomonadati</taxon>
        <taxon>Pseudomonadota</taxon>
        <taxon>Gammaproteobacteria</taxon>
        <taxon>Alteromonadales</taxon>
        <taxon>Colwelliaceae</taxon>
        <taxon>Colwellia</taxon>
    </lineage>
</organism>
<comment type="catalytic activity">
    <reaction evidence="2">
        <text>(7R,8S)-7,8-diammoniononanoate + CO2 + ATP = (4R,5S)-dethiobiotin + ADP + phosphate + 3 H(+)</text>
        <dbReference type="Rhea" id="RHEA:15805"/>
        <dbReference type="ChEBI" id="CHEBI:15378"/>
        <dbReference type="ChEBI" id="CHEBI:16526"/>
        <dbReference type="ChEBI" id="CHEBI:30616"/>
        <dbReference type="ChEBI" id="CHEBI:43474"/>
        <dbReference type="ChEBI" id="CHEBI:149469"/>
        <dbReference type="ChEBI" id="CHEBI:149473"/>
        <dbReference type="ChEBI" id="CHEBI:456216"/>
        <dbReference type="EC" id="6.3.3.3"/>
    </reaction>
</comment>
<dbReference type="Proteomes" id="UP000243053">
    <property type="component" value="Unassembled WGS sequence"/>
</dbReference>
<dbReference type="InterPro" id="IPR004472">
    <property type="entry name" value="DTB_synth_BioD"/>
</dbReference>
<feature type="binding site" evidence="2">
    <location>
        <begin position="123"/>
        <end position="126"/>
    </location>
    <ligand>
        <name>ATP</name>
        <dbReference type="ChEBI" id="CHEBI:30616"/>
    </ligand>
</feature>
<feature type="binding site" evidence="2">
    <location>
        <begin position="212"/>
        <end position="213"/>
    </location>
    <ligand>
        <name>ATP</name>
        <dbReference type="ChEBI" id="CHEBI:30616"/>
    </ligand>
</feature>
<dbReference type="SUPFAM" id="SSF52540">
    <property type="entry name" value="P-loop containing nucleoside triphosphate hydrolases"/>
    <property type="match status" value="1"/>
</dbReference>
<dbReference type="GO" id="GO:0005829">
    <property type="term" value="C:cytosol"/>
    <property type="evidence" value="ECO:0007669"/>
    <property type="project" value="TreeGrafter"/>
</dbReference>
<evidence type="ECO:0000256" key="1">
    <source>
        <dbReference type="ARBA" id="ARBA00022756"/>
    </source>
</evidence>
<feature type="active site" evidence="2">
    <location>
        <position position="44"/>
    </location>
</feature>
<dbReference type="NCBIfam" id="TIGR00347">
    <property type="entry name" value="bioD"/>
    <property type="match status" value="1"/>
</dbReference>
<protein>
    <recommendedName>
        <fullName evidence="2">ATP-dependent dethiobiotin synthetase BioD</fullName>
        <ecNumber evidence="2">6.3.3.3</ecNumber>
    </recommendedName>
    <alternativeName>
        <fullName evidence="2">DTB synthetase</fullName>
        <shortName evidence="2">DTBS</shortName>
    </alternativeName>
    <alternativeName>
        <fullName evidence="2">Dethiobiotin synthase</fullName>
    </alternativeName>
</protein>
<accession>A0A1Y5ETC4</accession>
<keyword evidence="2" id="KW-0963">Cytoplasm</keyword>
<comment type="pathway">
    <text evidence="2">Cofactor biosynthesis; biotin biosynthesis; biotin from 7,8-diaminononanoate: step 1/2.</text>
</comment>
<comment type="subunit">
    <text evidence="2">Homodimer.</text>
</comment>
<keyword evidence="2" id="KW-0479">Metal-binding</keyword>
<feature type="binding site" evidence="2">
    <location>
        <position position="123"/>
    </location>
    <ligand>
        <name>Mg(2+)</name>
        <dbReference type="ChEBI" id="CHEBI:18420"/>
    </ligand>
</feature>
<comment type="function">
    <text evidence="2">Catalyzes a mechanistically unusual reaction, the ATP-dependent insertion of CO2 between the N7 and N8 nitrogen atoms of 7,8-diaminopelargonic acid (DAPA, also called 7,8-diammoniononanoate) to form a ureido ring.</text>
</comment>
<proteinExistence type="inferred from homology"/>
<dbReference type="EC" id="6.3.3.3" evidence="2"/>
<dbReference type="UniPathway" id="UPA00078">
    <property type="reaction ID" value="UER00161"/>
</dbReference>
<dbReference type="GO" id="GO:0000287">
    <property type="term" value="F:magnesium ion binding"/>
    <property type="evidence" value="ECO:0007669"/>
    <property type="project" value="UniProtKB-UniRule"/>
</dbReference>
<keyword evidence="2" id="KW-0436">Ligase</keyword>
<dbReference type="CDD" id="cd03109">
    <property type="entry name" value="DTBS"/>
    <property type="match status" value="1"/>
</dbReference>
<feature type="binding site" evidence="2">
    <location>
        <begin position="12"/>
        <end position="17"/>
    </location>
    <ligand>
        <name>ATP</name>
        <dbReference type="ChEBI" id="CHEBI:30616"/>
    </ligand>
</feature>
<evidence type="ECO:0000313" key="3">
    <source>
        <dbReference type="EMBL" id="OUR83867.1"/>
    </source>
</evidence>
<keyword evidence="2" id="KW-0460">Magnesium</keyword>
<name>A0A1Y5ETC4_COLPS</name>
<dbReference type="InterPro" id="IPR027417">
    <property type="entry name" value="P-loop_NTPase"/>
</dbReference>
<dbReference type="HAMAP" id="MF_00336">
    <property type="entry name" value="BioD"/>
    <property type="match status" value="1"/>
</dbReference>
<comment type="similarity">
    <text evidence="2">Belongs to the dethiobiotin synthetase family.</text>
</comment>
<gene>
    <name evidence="2" type="primary">bioD</name>
    <name evidence="3" type="ORF">A9Q75_04405</name>
</gene>
<feature type="binding site" evidence="2">
    <location>
        <position position="61"/>
    </location>
    <ligand>
        <name>Mg(2+)</name>
        <dbReference type="ChEBI" id="CHEBI:18420"/>
    </ligand>
</feature>
<reference evidence="4" key="1">
    <citation type="journal article" date="2017" name="Proc. Natl. Acad. Sci. U.S.A.">
        <title>Simulation of Deepwater Horizon oil plume reveals substrate specialization within a complex community of hydrocarbon degraders.</title>
        <authorList>
            <person name="Hu P."/>
            <person name="Dubinsky E.A."/>
            <person name="Probst A.J."/>
            <person name="Wang J."/>
            <person name="Sieber C.M.K."/>
            <person name="Tom L.M."/>
            <person name="Gardinali P."/>
            <person name="Banfield J.F."/>
            <person name="Atlas R.M."/>
            <person name="Andersen G.L."/>
        </authorList>
    </citation>
    <scope>NUCLEOTIDE SEQUENCE [LARGE SCALE GENOMIC DNA]</scope>
</reference>
<dbReference type="GO" id="GO:0009102">
    <property type="term" value="P:biotin biosynthetic process"/>
    <property type="evidence" value="ECO:0007669"/>
    <property type="project" value="UniProtKB-UniRule"/>
</dbReference>